<gene>
    <name evidence="1" type="ORF">SAMN03159343_2666</name>
</gene>
<protein>
    <submittedName>
        <fullName evidence="1">Uncharacterized protein</fullName>
    </submittedName>
</protein>
<evidence type="ECO:0000313" key="1">
    <source>
        <dbReference type="EMBL" id="SCX51953.1"/>
    </source>
</evidence>
<organism evidence="1 2">
    <name type="scientific">Klenkia marina</name>
    <dbReference type="NCBI Taxonomy" id="1960309"/>
    <lineage>
        <taxon>Bacteria</taxon>
        <taxon>Bacillati</taxon>
        <taxon>Actinomycetota</taxon>
        <taxon>Actinomycetes</taxon>
        <taxon>Geodermatophilales</taxon>
        <taxon>Geodermatophilaceae</taxon>
        <taxon>Klenkia</taxon>
    </lineage>
</organism>
<evidence type="ECO:0000313" key="2">
    <source>
        <dbReference type="Proteomes" id="UP000198981"/>
    </source>
</evidence>
<keyword evidence="2" id="KW-1185">Reference proteome</keyword>
<reference evidence="2" key="1">
    <citation type="submission" date="2016-10" db="EMBL/GenBank/DDBJ databases">
        <authorList>
            <person name="Varghese N."/>
            <person name="Submissions S."/>
        </authorList>
    </citation>
    <scope>NUCLEOTIDE SEQUENCE [LARGE SCALE GENOMIC DNA]</scope>
    <source>
        <strain evidence="2">DSM 45722</strain>
    </source>
</reference>
<dbReference type="STRING" id="1960309.SAMN03159343_2666"/>
<dbReference type="OrthoDB" id="3827359at2"/>
<dbReference type="RefSeq" id="WP_092805073.1">
    <property type="nucleotide sequence ID" value="NZ_FMUH01000004.1"/>
</dbReference>
<accession>A0A1G4YEU3</accession>
<proteinExistence type="predicted"/>
<dbReference type="Proteomes" id="UP000198981">
    <property type="component" value="Unassembled WGS sequence"/>
</dbReference>
<dbReference type="EMBL" id="FMUH01000004">
    <property type="protein sequence ID" value="SCX51953.1"/>
    <property type="molecule type" value="Genomic_DNA"/>
</dbReference>
<name>A0A1G4YEU3_9ACTN</name>
<dbReference type="AlphaFoldDB" id="A0A1G4YEU3"/>
<sequence>MRWEQLFADLDAAFEAEEAAAERAEAGSRARAAVGAVRLADRLRGSGGHELVLECRGAGPVRGRLLDVGVDWVLLRDDQGREVLVALDALEAVAGLGVATAAAEEEGVVGRSWDLRRAVRGLARDRAAVQCRLTGGSVLTGTVDRVGADFLELAEHHLDRPRRRTAVRSVRAVALAAVAVVVSVEPSVG</sequence>